<keyword evidence="3" id="KW-1185">Reference proteome</keyword>
<gene>
    <name evidence="2" type="ORF">O3P69_011223</name>
</gene>
<protein>
    <recommendedName>
        <fullName evidence="1">DUF7045 domain-containing protein</fullName>
    </recommendedName>
</protein>
<dbReference type="Proteomes" id="UP001487740">
    <property type="component" value="Unassembled WGS sequence"/>
</dbReference>
<name>A0AAW0STW4_SCYPA</name>
<comment type="caution">
    <text evidence="2">The sequence shown here is derived from an EMBL/GenBank/DDBJ whole genome shotgun (WGS) entry which is preliminary data.</text>
</comment>
<dbReference type="EMBL" id="JARAKH010000045">
    <property type="protein sequence ID" value="KAK8378588.1"/>
    <property type="molecule type" value="Genomic_DNA"/>
</dbReference>
<proteinExistence type="predicted"/>
<reference evidence="2 3" key="1">
    <citation type="submission" date="2023-03" db="EMBL/GenBank/DDBJ databases">
        <title>High-quality genome of Scylla paramamosain provides insights in environmental adaptation.</title>
        <authorList>
            <person name="Zhang L."/>
        </authorList>
    </citation>
    <scope>NUCLEOTIDE SEQUENCE [LARGE SCALE GENOMIC DNA]</scope>
    <source>
        <strain evidence="2">LZ_2023a</strain>
        <tissue evidence="2">Muscle</tissue>
    </source>
</reference>
<evidence type="ECO:0000259" key="1">
    <source>
        <dbReference type="Pfam" id="PF23073"/>
    </source>
</evidence>
<accession>A0AAW0STW4</accession>
<feature type="domain" description="DUF7045" evidence="1">
    <location>
        <begin position="9"/>
        <end position="68"/>
    </location>
</feature>
<evidence type="ECO:0000313" key="3">
    <source>
        <dbReference type="Proteomes" id="UP001487740"/>
    </source>
</evidence>
<dbReference type="Pfam" id="PF23073">
    <property type="entry name" value="DUF7045"/>
    <property type="match status" value="1"/>
</dbReference>
<dbReference type="AlphaFoldDB" id="A0AAW0STW4"/>
<organism evidence="2 3">
    <name type="scientific">Scylla paramamosain</name>
    <name type="common">Mud crab</name>
    <dbReference type="NCBI Taxonomy" id="85552"/>
    <lineage>
        <taxon>Eukaryota</taxon>
        <taxon>Metazoa</taxon>
        <taxon>Ecdysozoa</taxon>
        <taxon>Arthropoda</taxon>
        <taxon>Crustacea</taxon>
        <taxon>Multicrustacea</taxon>
        <taxon>Malacostraca</taxon>
        <taxon>Eumalacostraca</taxon>
        <taxon>Eucarida</taxon>
        <taxon>Decapoda</taxon>
        <taxon>Pleocyemata</taxon>
        <taxon>Brachyura</taxon>
        <taxon>Eubrachyura</taxon>
        <taxon>Portunoidea</taxon>
        <taxon>Portunidae</taxon>
        <taxon>Portuninae</taxon>
        <taxon>Scylla</taxon>
    </lineage>
</organism>
<sequence length="68" mass="8084">MFCAERYSDCNNPEIMFYTREYRCLGQWMEGDVTYTYTERRDQATYECFAVEVVDGDEMFIMEGGVNC</sequence>
<evidence type="ECO:0000313" key="2">
    <source>
        <dbReference type="EMBL" id="KAK8378588.1"/>
    </source>
</evidence>
<dbReference type="InterPro" id="IPR055473">
    <property type="entry name" value="DUF7045"/>
</dbReference>